<keyword evidence="2" id="KW-1185">Reference proteome</keyword>
<dbReference type="EMBL" id="GL435766">
    <property type="protein sequence ID" value="EFN72689.1"/>
    <property type="molecule type" value="Genomic_DNA"/>
</dbReference>
<protein>
    <submittedName>
        <fullName evidence="1">Uncharacterized protein</fullName>
    </submittedName>
</protein>
<name>E2A1L6_CAMFO</name>
<reference evidence="1 2" key="1">
    <citation type="journal article" date="2010" name="Science">
        <title>Genomic comparison of the ants Camponotus floridanus and Harpegnathos saltator.</title>
        <authorList>
            <person name="Bonasio R."/>
            <person name="Zhang G."/>
            <person name="Ye C."/>
            <person name="Mutti N.S."/>
            <person name="Fang X."/>
            <person name="Qin N."/>
            <person name="Donahue G."/>
            <person name="Yang P."/>
            <person name="Li Q."/>
            <person name="Li C."/>
            <person name="Zhang P."/>
            <person name="Huang Z."/>
            <person name="Berger S.L."/>
            <person name="Reinberg D."/>
            <person name="Wang J."/>
            <person name="Liebig J."/>
        </authorList>
    </citation>
    <scope>NUCLEOTIDE SEQUENCE [LARGE SCALE GENOMIC DNA]</scope>
    <source>
        <strain evidence="2">C129</strain>
    </source>
</reference>
<dbReference type="InParanoid" id="E2A1L6"/>
<dbReference type="AlphaFoldDB" id="E2A1L6"/>
<dbReference type="OrthoDB" id="7554615at2759"/>
<gene>
    <name evidence="1" type="ORF">EAG_06874</name>
</gene>
<accession>E2A1L6</accession>
<proteinExistence type="predicted"/>
<evidence type="ECO:0000313" key="1">
    <source>
        <dbReference type="EMBL" id="EFN72689.1"/>
    </source>
</evidence>
<dbReference type="Proteomes" id="UP000000311">
    <property type="component" value="Unassembled WGS sequence"/>
</dbReference>
<organism evidence="2">
    <name type="scientific">Camponotus floridanus</name>
    <name type="common">Florida carpenter ant</name>
    <dbReference type="NCBI Taxonomy" id="104421"/>
    <lineage>
        <taxon>Eukaryota</taxon>
        <taxon>Metazoa</taxon>
        <taxon>Ecdysozoa</taxon>
        <taxon>Arthropoda</taxon>
        <taxon>Hexapoda</taxon>
        <taxon>Insecta</taxon>
        <taxon>Pterygota</taxon>
        <taxon>Neoptera</taxon>
        <taxon>Endopterygota</taxon>
        <taxon>Hymenoptera</taxon>
        <taxon>Apocrita</taxon>
        <taxon>Aculeata</taxon>
        <taxon>Formicoidea</taxon>
        <taxon>Formicidae</taxon>
        <taxon>Formicinae</taxon>
        <taxon>Camponotus</taxon>
    </lineage>
</organism>
<evidence type="ECO:0000313" key="2">
    <source>
        <dbReference type="Proteomes" id="UP000000311"/>
    </source>
</evidence>
<sequence length="110" mass="12883">MGRRTLKPTRNENKKVFELASIRSWKLKIKAQKTFNPKKIDSKKNETLSKDKLAWINVHQLFEEILKNHSQAKLDTEKKTIKKDTNFLITMVASAEMNTITSKVEHMQLE</sequence>